<reference evidence="1 2" key="1">
    <citation type="journal article" date="2014" name="Arch. Microbiol.">
        <title>Bacillus mesophilum sp. nov., strain IITR-54T, a novel 4-chlorobiphenyl dechlorinating bacterium.</title>
        <authorList>
            <person name="Manickam N."/>
            <person name="Singh N.K."/>
            <person name="Bajaj A."/>
            <person name="Kumar R.M."/>
            <person name="Kaur G."/>
            <person name="Kaur N."/>
            <person name="Bala M."/>
            <person name="Kumar A."/>
            <person name="Mayilraj S."/>
        </authorList>
    </citation>
    <scope>NUCLEOTIDE SEQUENCE [LARGE SCALE GENOMIC DNA]</scope>
    <source>
        <strain evidence="1 2">IITR-54</strain>
    </source>
</reference>
<dbReference type="AlphaFoldDB" id="A0A7V7UZ90"/>
<dbReference type="OrthoDB" id="2313808at2"/>
<comment type="caution">
    <text evidence="1">The sequence shown here is derived from an EMBL/GenBank/DDBJ whole genome shotgun (WGS) entry which is preliminary data.</text>
</comment>
<evidence type="ECO:0000313" key="2">
    <source>
        <dbReference type="Proteomes" id="UP000441354"/>
    </source>
</evidence>
<organism evidence="1 2">
    <name type="scientific">Bacillus mesophilum</name>
    <dbReference type="NCBI Taxonomy" id="1071718"/>
    <lineage>
        <taxon>Bacteria</taxon>
        <taxon>Bacillati</taxon>
        <taxon>Bacillota</taxon>
        <taxon>Bacilli</taxon>
        <taxon>Bacillales</taxon>
        <taxon>Bacillaceae</taxon>
        <taxon>Bacillus</taxon>
    </lineage>
</organism>
<proteinExistence type="predicted"/>
<keyword evidence="2" id="KW-1185">Reference proteome</keyword>
<evidence type="ECO:0000313" key="1">
    <source>
        <dbReference type="EMBL" id="KAB2333977.1"/>
    </source>
</evidence>
<dbReference type="Proteomes" id="UP000441354">
    <property type="component" value="Unassembled WGS sequence"/>
</dbReference>
<accession>A0A7V7UZ90</accession>
<protein>
    <submittedName>
        <fullName evidence="1">Uncharacterized protein</fullName>
    </submittedName>
</protein>
<dbReference type="RefSeq" id="WP_151573340.1">
    <property type="nucleotide sequence ID" value="NZ_WBOT01000002.1"/>
</dbReference>
<sequence length="126" mass="14305">MEIILNDDQFESLKSMQSTIKKLEKAYVQMNEKGANTTLVKKRLDACKIGLAVLESDWNGITHLYSQADLKDARKALLALIPSIESSYARSKAGSPQRTLLERRLKALDFVDEAMKEQLTKKKSRF</sequence>
<dbReference type="EMBL" id="WBOT01000002">
    <property type="protein sequence ID" value="KAB2333977.1"/>
    <property type="molecule type" value="Genomic_DNA"/>
</dbReference>
<name>A0A7V7UZ90_9BACI</name>
<gene>
    <name evidence="1" type="ORF">F7732_07795</name>
</gene>